<comment type="similarity">
    <text evidence="2">Belongs to the TRAFAC class translation factor GTPase superfamily. Classic translation factor GTPase family. EF-Tu/EF-1A subfamily.</text>
</comment>
<dbReference type="GO" id="GO:1990533">
    <property type="term" value="C:Dom34-Hbs1 complex"/>
    <property type="evidence" value="ECO:0007669"/>
    <property type="project" value="UniProtKB-ARBA"/>
</dbReference>
<dbReference type="PANTHER" id="PTHR23115">
    <property type="entry name" value="TRANSLATION FACTOR"/>
    <property type="match status" value="1"/>
</dbReference>
<dbReference type="Proteomes" id="UP001219525">
    <property type="component" value="Unassembled WGS sequence"/>
</dbReference>
<reference evidence="12" key="1">
    <citation type="submission" date="2023-03" db="EMBL/GenBank/DDBJ databases">
        <title>Massive genome expansion in bonnet fungi (Mycena s.s.) driven by repeated elements and novel gene families across ecological guilds.</title>
        <authorList>
            <consortium name="Lawrence Berkeley National Laboratory"/>
            <person name="Harder C.B."/>
            <person name="Miyauchi S."/>
            <person name="Viragh M."/>
            <person name="Kuo A."/>
            <person name="Thoen E."/>
            <person name="Andreopoulos B."/>
            <person name="Lu D."/>
            <person name="Skrede I."/>
            <person name="Drula E."/>
            <person name="Henrissat B."/>
            <person name="Morin E."/>
            <person name="Kohler A."/>
            <person name="Barry K."/>
            <person name="LaButti K."/>
            <person name="Morin E."/>
            <person name="Salamov A."/>
            <person name="Lipzen A."/>
            <person name="Mereny Z."/>
            <person name="Hegedus B."/>
            <person name="Baldrian P."/>
            <person name="Stursova M."/>
            <person name="Weitz H."/>
            <person name="Taylor A."/>
            <person name="Grigoriev I.V."/>
            <person name="Nagy L.G."/>
            <person name="Martin F."/>
            <person name="Kauserud H."/>
        </authorList>
    </citation>
    <scope>NUCLEOTIDE SEQUENCE</scope>
    <source>
        <strain evidence="12">9144</strain>
    </source>
</reference>
<evidence type="ECO:0000313" key="12">
    <source>
        <dbReference type="EMBL" id="KAJ7228959.1"/>
    </source>
</evidence>
<evidence type="ECO:0000256" key="10">
    <source>
        <dbReference type="ARBA" id="ARBA00074866"/>
    </source>
</evidence>
<comment type="catalytic activity">
    <reaction evidence="8">
        <text>GTP + H2O = GDP + phosphate + H(+)</text>
        <dbReference type="Rhea" id="RHEA:19669"/>
        <dbReference type="ChEBI" id="CHEBI:15377"/>
        <dbReference type="ChEBI" id="CHEBI:15378"/>
        <dbReference type="ChEBI" id="CHEBI:37565"/>
        <dbReference type="ChEBI" id="CHEBI:43474"/>
        <dbReference type="ChEBI" id="CHEBI:58189"/>
    </reaction>
    <physiologicalReaction direction="left-to-right" evidence="8">
        <dbReference type="Rhea" id="RHEA:19670"/>
    </physiologicalReaction>
</comment>
<dbReference type="FunFam" id="3.40.50.300:FF:000204">
    <property type="entry name" value="Translation elongation factor Tu"/>
    <property type="match status" value="1"/>
</dbReference>
<dbReference type="GO" id="GO:0005525">
    <property type="term" value="F:GTP binding"/>
    <property type="evidence" value="ECO:0007669"/>
    <property type="project" value="UniProtKB-KW"/>
</dbReference>
<evidence type="ECO:0000256" key="1">
    <source>
        <dbReference type="ARBA" id="ARBA00004496"/>
    </source>
</evidence>
<dbReference type="SUPFAM" id="SSF50465">
    <property type="entry name" value="EF-Tu/eEF-1alpha/eIF2-gamma C-terminal domain"/>
    <property type="match status" value="1"/>
</dbReference>
<keyword evidence="5" id="KW-0378">Hydrolase</keyword>
<name>A0AAD7E515_9AGAR</name>
<dbReference type="Pfam" id="PF22594">
    <property type="entry name" value="GTP-eEF1A_C"/>
    <property type="match status" value="1"/>
</dbReference>
<dbReference type="AlphaFoldDB" id="A0AAD7E515"/>
<dbReference type="InterPro" id="IPR050100">
    <property type="entry name" value="TRAFAC_GTPase_members"/>
</dbReference>
<comment type="subunit">
    <text evidence="9">Component of the Dom34-Hbs1 complex, also named Pelota-HBS1L complex, composed of dom34 and hbs1.</text>
</comment>
<accession>A0AAD7E515</accession>
<evidence type="ECO:0000256" key="9">
    <source>
        <dbReference type="ARBA" id="ARBA00063537"/>
    </source>
</evidence>
<feature type="domain" description="Tr-type G" evidence="11">
    <location>
        <begin position="68"/>
        <end position="294"/>
    </location>
</feature>
<dbReference type="PROSITE" id="PS51722">
    <property type="entry name" value="G_TR_2"/>
    <property type="match status" value="1"/>
</dbReference>
<dbReference type="GO" id="GO:0005829">
    <property type="term" value="C:cytosol"/>
    <property type="evidence" value="ECO:0007669"/>
    <property type="project" value="GOC"/>
</dbReference>
<dbReference type="InterPro" id="IPR009000">
    <property type="entry name" value="Transl_B-barrel_sf"/>
</dbReference>
<keyword evidence="3" id="KW-0963">Cytoplasm</keyword>
<dbReference type="InterPro" id="IPR054696">
    <property type="entry name" value="GTP-eEF1A_C"/>
</dbReference>
<dbReference type="Pfam" id="PF00009">
    <property type="entry name" value="GTP_EFTU"/>
    <property type="match status" value="1"/>
</dbReference>
<proteinExistence type="inferred from homology"/>
<dbReference type="SUPFAM" id="SSF52540">
    <property type="entry name" value="P-loop containing nucleoside triphosphate hydrolases"/>
    <property type="match status" value="1"/>
</dbReference>
<dbReference type="FunFam" id="2.40.30.10:FF:000020">
    <property type="entry name" value="Translation elongation factor EF-1"/>
    <property type="match status" value="1"/>
</dbReference>
<dbReference type="FunFam" id="2.40.30.10:FF:000107">
    <property type="entry name" value="Related to translation elongation factor HBS1"/>
    <property type="match status" value="1"/>
</dbReference>
<evidence type="ECO:0000259" key="11">
    <source>
        <dbReference type="PROSITE" id="PS51722"/>
    </source>
</evidence>
<keyword evidence="7" id="KW-0342">GTP-binding</keyword>
<sequence length="504" mass="54565">MGNIAQRAKKATPTIKGVSSAVLDQRQLDLSGLNLLNNPPPKAEEAPKVTYARDKLLEEVRKSMEAQEKGLSLVVIGHVDAGKSTLMGRLLYELGRMDERTRTANERNSTKVGKSSFSWAWGLDGTAEERERGITMDIALQSFSTRHRLITVLDAPGHKEFIPNMISGASQADCALLVVDASTGEFETGFERGGQTREHLILTRSLGVAQVIVAVNKLDQVQWERDRYEDICILLRPFLVQSGFHPSKTKFVPVAAMLGVNLVTCGGDDAKQLREWYKGPTLVDLLDQLEPPSRDISAPMRMPISNIFKGQGSGTSVSGRLLSGVVQVGERVRILPGDETAVIKTIGVEEEYVPWAAAGSNLTLSLVSIDPVQLAVGSMLCSPADPVPLASSFTARILIFDIQVPIIAGAMVELFHHSRDVPATFSKLIATLDRTSGKVLKSNPRVLTKTSSAEVQITLRSSGPSATTRPIPLEPYAANKAMGRVLIRREGETIAAGVVMEILG</sequence>
<protein>
    <recommendedName>
        <fullName evidence="10">Elongation factor 1 alpha-like protein</fullName>
    </recommendedName>
</protein>
<dbReference type="InterPro" id="IPR027417">
    <property type="entry name" value="P-loop_NTPase"/>
</dbReference>
<comment type="caution">
    <text evidence="12">The sequence shown here is derived from an EMBL/GenBank/DDBJ whole genome shotgun (WGS) entry which is preliminary data.</text>
</comment>
<keyword evidence="4" id="KW-0547">Nucleotide-binding</keyword>
<organism evidence="12 13">
    <name type="scientific">Mycena pura</name>
    <dbReference type="NCBI Taxonomy" id="153505"/>
    <lineage>
        <taxon>Eukaryota</taxon>
        <taxon>Fungi</taxon>
        <taxon>Dikarya</taxon>
        <taxon>Basidiomycota</taxon>
        <taxon>Agaricomycotina</taxon>
        <taxon>Agaricomycetes</taxon>
        <taxon>Agaricomycetidae</taxon>
        <taxon>Agaricales</taxon>
        <taxon>Marasmiineae</taxon>
        <taxon>Mycenaceae</taxon>
        <taxon>Mycena</taxon>
    </lineage>
</organism>
<evidence type="ECO:0000256" key="5">
    <source>
        <dbReference type="ARBA" id="ARBA00022801"/>
    </source>
</evidence>
<comment type="subcellular location">
    <subcellularLocation>
        <location evidence="1">Cytoplasm</location>
    </subcellularLocation>
</comment>
<dbReference type="GO" id="GO:0003924">
    <property type="term" value="F:GTPase activity"/>
    <property type="evidence" value="ECO:0007669"/>
    <property type="project" value="InterPro"/>
</dbReference>
<dbReference type="PRINTS" id="PR00315">
    <property type="entry name" value="ELONGATNFCT"/>
</dbReference>
<evidence type="ECO:0000256" key="3">
    <source>
        <dbReference type="ARBA" id="ARBA00022490"/>
    </source>
</evidence>
<evidence type="ECO:0000256" key="7">
    <source>
        <dbReference type="ARBA" id="ARBA00023134"/>
    </source>
</evidence>
<dbReference type="Gene3D" id="2.40.30.10">
    <property type="entry name" value="Translation factors"/>
    <property type="match status" value="2"/>
</dbReference>
<evidence type="ECO:0000256" key="2">
    <source>
        <dbReference type="ARBA" id="ARBA00007249"/>
    </source>
</evidence>
<dbReference type="SUPFAM" id="SSF50447">
    <property type="entry name" value="Translation proteins"/>
    <property type="match status" value="1"/>
</dbReference>
<dbReference type="GO" id="GO:0002184">
    <property type="term" value="P:cytoplasmic translational termination"/>
    <property type="evidence" value="ECO:0007669"/>
    <property type="project" value="UniProtKB-ARBA"/>
</dbReference>
<evidence type="ECO:0000256" key="6">
    <source>
        <dbReference type="ARBA" id="ARBA00022917"/>
    </source>
</evidence>
<evidence type="ECO:0000313" key="13">
    <source>
        <dbReference type="Proteomes" id="UP001219525"/>
    </source>
</evidence>
<gene>
    <name evidence="12" type="ORF">GGX14DRAFT_616077</name>
</gene>
<dbReference type="CDD" id="cd04093">
    <property type="entry name" value="HBS1_C_III"/>
    <property type="match status" value="1"/>
</dbReference>
<keyword evidence="6" id="KW-0648">Protein biosynthesis</keyword>
<dbReference type="CDD" id="cd16267">
    <property type="entry name" value="HBS1-like_II"/>
    <property type="match status" value="1"/>
</dbReference>
<keyword evidence="13" id="KW-1185">Reference proteome</keyword>
<dbReference type="CDD" id="cd01883">
    <property type="entry name" value="EF1_alpha"/>
    <property type="match status" value="1"/>
</dbReference>
<dbReference type="InterPro" id="IPR000795">
    <property type="entry name" value="T_Tr_GTP-bd_dom"/>
</dbReference>
<dbReference type="EMBL" id="JARJCW010000002">
    <property type="protein sequence ID" value="KAJ7228959.1"/>
    <property type="molecule type" value="Genomic_DNA"/>
</dbReference>
<evidence type="ECO:0000256" key="4">
    <source>
        <dbReference type="ARBA" id="ARBA00022741"/>
    </source>
</evidence>
<dbReference type="Gene3D" id="3.40.50.300">
    <property type="entry name" value="P-loop containing nucleotide triphosphate hydrolases"/>
    <property type="match status" value="1"/>
</dbReference>
<dbReference type="InterPro" id="IPR009001">
    <property type="entry name" value="Transl_elong_EF1A/Init_IF2_C"/>
</dbReference>
<evidence type="ECO:0000256" key="8">
    <source>
        <dbReference type="ARBA" id="ARBA00049117"/>
    </source>
</evidence>